<evidence type="ECO:0000259" key="2">
    <source>
        <dbReference type="Pfam" id="PF00535"/>
    </source>
</evidence>
<proteinExistence type="inferred from homology"/>
<organism evidence="3 4">
    <name type="scientific">Ottowia pentelensis</name>
    <dbReference type="NCBI Taxonomy" id="511108"/>
    <lineage>
        <taxon>Bacteria</taxon>
        <taxon>Pseudomonadati</taxon>
        <taxon>Pseudomonadota</taxon>
        <taxon>Betaproteobacteria</taxon>
        <taxon>Burkholderiales</taxon>
        <taxon>Comamonadaceae</taxon>
        <taxon>Ottowia</taxon>
    </lineage>
</organism>
<comment type="caution">
    <text evidence="3">The sequence shown here is derived from an EMBL/GenBank/DDBJ whole genome shotgun (WGS) entry which is preliminary data.</text>
</comment>
<evidence type="ECO:0000313" key="3">
    <source>
        <dbReference type="EMBL" id="MFC0591043.1"/>
    </source>
</evidence>
<dbReference type="RefSeq" id="WP_377478643.1">
    <property type="nucleotide sequence ID" value="NZ_JBHLTN010000002.1"/>
</dbReference>
<dbReference type="SUPFAM" id="SSF48452">
    <property type="entry name" value="TPR-like"/>
    <property type="match status" value="1"/>
</dbReference>
<dbReference type="EMBL" id="JBHLTN010000002">
    <property type="protein sequence ID" value="MFC0591043.1"/>
    <property type="molecule type" value="Genomic_DNA"/>
</dbReference>
<name>A0ABV6PPY6_9BURK</name>
<dbReference type="Gene3D" id="3.90.550.10">
    <property type="entry name" value="Spore Coat Polysaccharide Biosynthesis Protein SpsA, Chain A"/>
    <property type="match status" value="1"/>
</dbReference>
<dbReference type="PANTHER" id="PTHR43630">
    <property type="entry name" value="POLY-BETA-1,6-N-ACETYL-D-GLUCOSAMINE SYNTHASE"/>
    <property type="match status" value="1"/>
</dbReference>
<dbReference type="SUPFAM" id="SSF53448">
    <property type="entry name" value="Nucleotide-diphospho-sugar transferases"/>
    <property type="match status" value="1"/>
</dbReference>
<dbReference type="GO" id="GO:0016757">
    <property type="term" value="F:glycosyltransferase activity"/>
    <property type="evidence" value="ECO:0007669"/>
    <property type="project" value="UniProtKB-KW"/>
</dbReference>
<dbReference type="InterPro" id="IPR011990">
    <property type="entry name" value="TPR-like_helical_dom_sf"/>
</dbReference>
<comment type="similarity">
    <text evidence="1">Belongs to the glycosyltransferase 2 family. WaaE/KdtX subfamily.</text>
</comment>
<keyword evidence="3" id="KW-0808">Transferase</keyword>
<evidence type="ECO:0000256" key="1">
    <source>
        <dbReference type="ARBA" id="ARBA00038494"/>
    </source>
</evidence>
<feature type="domain" description="Glycosyltransferase 2-like" evidence="2">
    <location>
        <begin position="10"/>
        <end position="96"/>
    </location>
</feature>
<dbReference type="Pfam" id="PF14559">
    <property type="entry name" value="TPR_19"/>
    <property type="match status" value="1"/>
</dbReference>
<gene>
    <name evidence="3" type="ORF">ACFFGG_00595</name>
</gene>
<dbReference type="EC" id="2.4.-.-" evidence="3"/>
<keyword evidence="4" id="KW-1185">Reference proteome</keyword>
<evidence type="ECO:0000313" key="4">
    <source>
        <dbReference type="Proteomes" id="UP001589834"/>
    </source>
</evidence>
<dbReference type="Proteomes" id="UP001589834">
    <property type="component" value="Unassembled WGS sequence"/>
</dbReference>
<dbReference type="InterPro" id="IPR029044">
    <property type="entry name" value="Nucleotide-diphossugar_trans"/>
</dbReference>
<dbReference type="Pfam" id="PF00535">
    <property type="entry name" value="Glycos_transf_2"/>
    <property type="match status" value="1"/>
</dbReference>
<protein>
    <submittedName>
        <fullName evidence="3">Glycosyltransferase</fullName>
        <ecNumber evidence="3">2.4.-.-</ecNumber>
    </submittedName>
</protein>
<dbReference type="Gene3D" id="1.25.40.10">
    <property type="entry name" value="Tetratricopeptide repeat domain"/>
    <property type="match status" value="1"/>
</dbReference>
<keyword evidence="3" id="KW-0328">Glycosyltransferase</keyword>
<sequence>MNRPRICLNMIVKNEAHVIERCLASARPLIDAWCIVDTGSTDGTQDKIRALMAGTPGTLHERPWKNFGHNRSEALQLARAEGSDYLLFIDADEWFDAPAGFAWSPLDADAYELPCHYAGIVYARCALVATRLAWRWEGVLHEYLASEPAHQLAALNQPHIVVHHDGARARDPDTYLKDIALLQAALAEQPDNARNVYYLAQSLRDAGRLDEARQVYLRRAGMGGWDEEAWHALYQAAVLLDRLQGPPAEVQAAYLAAFEARPTRAEPLVELARWHRERQQHAQAAFVAQWAAAMPRPADRLFVEPAVYDWRALDELAVSGFYARSPELKTAGHAAMRRLMERIDALPDEVRARVRANAGFYDP</sequence>
<dbReference type="InterPro" id="IPR001173">
    <property type="entry name" value="Glyco_trans_2-like"/>
</dbReference>
<reference evidence="3 4" key="1">
    <citation type="submission" date="2024-09" db="EMBL/GenBank/DDBJ databases">
        <authorList>
            <person name="Sun Q."/>
            <person name="Mori K."/>
        </authorList>
    </citation>
    <scope>NUCLEOTIDE SEQUENCE [LARGE SCALE GENOMIC DNA]</scope>
    <source>
        <strain evidence="3 4">NCAIM B.02336</strain>
    </source>
</reference>
<dbReference type="PANTHER" id="PTHR43630:SF2">
    <property type="entry name" value="GLYCOSYLTRANSFERASE"/>
    <property type="match status" value="1"/>
</dbReference>
<accession>A0ABV6PPY6</accession>